<feature type="domain" description="PTS EIIA type-4" evidence="5">
    <location>
        <begin position="544"/>
        <end position="666"/>
    </location>
</feature>
<dbReference type="Pfam" id="PF00158">
    <property type="entry name" value="Sigma54_activat"/>
    <property type="match status" value="1"/>
</dbReference>
<dbReference type="Gene3D" id="1.10.1790.10">
    <property type="entry name" value="PRD domain"/>
    <property type="match status" value="1"/>
</dbReference>
<dbReference type="Gene3D" id="3.40.50.510">
    <property type="entry name" value="Phosphotransferase system, mannose-type IIA component"/>
    <property type="match status" value="1"/>
</dbReference>
<dbReference type="GO" id="GO:0006355">
    <property type="term" value="P:regulation of DNA-templated transcription"/>
    <property type="evidence" value="ECO:0007669"/>
    <property type="project" value="InterPro"/>
</dbReference>
<feature type="domain" description="PRD" evidence="6">
    <location>
        <begin position="800"/>
        <end position="899"/>
    </location>
</feature>
<dbReference type="Proteomes" id="UP000016658">
    <property type="component" value="Unassembled WGS sequence"/>
</dbReference>
<dbReference type="CDD" id="cd00009">
    <property type="entry name" value="AAA"/>
    <property type="match status" value="1"/>
</dbReference>
<dbReference type="PATRIC" id="fig|649755.3.peg.115"/>
<dbReference type="PROSITE" id="PS51372">
    <property type="entry name" value="PRD_2"/>
    <property type="match status" value="1"/>
</dbReference>
<dbReference type="GO" id="GO:0009401">
    <property type="term" value="P:phosphoenolpyruvate-dependent sugar phosphotransferase system"/>
    <property type="evidence" value="ECO:0007669"/>
    <property type="project" value="InterPro"/>
</dbReference>
<accession>U2PT78</accession>
<dbReference type="InterPro" id="IPR011608">
    <property type="entry name" value="PRD"/>
</dbReference>
<comment type="caution">
    <text evidence="7">The sequence shown here is derived from an EMBL/GenBank/DDBJ whole genome shotgun (WGS) entry which is preliminary data.</text>
</comment>
<dbReference type="SUPFAM" id="SSF63520">
    <property type="entry name" value="PTS-regulatory domain, PRD"/>
    <property type="match status" value="1"/>
</dbReference>
<dbReference type="PANTHER" id="PTHR32071:SF38">
    <property type="entry name" value="PSP OPERON TRANSCRIPTIONAL ACTIVATOR"/>
    <property type="match status" value="1"/>
</dbReference>
<dbReference type="InterPro" id="IPR002078">
    <property type="entry name" value="Sigma_54_int"/>
</dbReference>
<dbReference type="InterPro" id="IPR004701">
    <property type="entry name" value="PTS_EIIA_man-typ"/>
</dbReference>
<protein>
    <submittedName>
        <fullName evidence="7">Sigma-54 interaction domain protein</fullName>
    </submittedName>
</protein>
<dbReference type="SMART" id="SM00382">
    <property type="entry name" value="AAA"/>
    <property type="match status" value="1"/>
</dbReference>
<evidence type="ECO:0000313" key="7">
    <source>
        <dbReference type="EMBL" id="ERK47326.1"/>
    </source>
</evidence>
<evidence type="ECO:0000256" key="3">
    <source>
        <dbReference type="ARBA" id="ARBA00022840"/>
    </source>
</evidence>
<dbReference type="PROSITE" id="PS51096">
    <property type="entry name" value="PTS_EIIA_TYPE_4"/>
    <property type="match status" value="1"/>
</dbReference>
<keyword evidence="2" id="KW-0547">Nucleotide-binding</keyword>
<keyword evidence="1" id="KW-0808">Transferase</keyword>
<dbReference type="AlphaFoldDB" id="U2PT78"/>
<dbReference type="Pfam" id="PF00874">
    <property type="entry name" value="PRD"/>
    <property type="match status" value="1"/>
</dbReference>
<dbReference type="InterPro" id="IPR036634">
    <property type="entry name" value="PRD_sf"/>
</dbReference>
<evidence type="ECO:0000259" key="4">
    <source>
        <dbReference type="PROSITE" id="PS50045"/>
    </source>
</evidence>
<evidence type="ECO:0000313" key="8">
    <source>
        <dbReference type="Proteomes" id="UP000016658"/>
    </source>
</evidence>
<organism evidence="7 8">
    <name type="scientific">Faecalitalea cylindroides ATCC 27803</name>
    <dbReference type="NCBI Taxonomy" id="649755"/>
    <lineage>
        <taxon>Bacteria</taxon>
        <taxon>Bacillati</taxon>
        <taxon>Bacillota</taxon>
        <taxon>Erysipelotrichia</taxon>
        <taxon>Erysipelotrichales</taxon>
        <taxon>Erysipelotrichaceae</taxon>
        <taxon>Faecalitalea</taxon>
    </lineage>
</organism>
<evidence type="ECO:0000256" key="1">
    <source>
        <dbReference type="ARBA" id="ARBA00022679"/>
    </source>
</evidence>
<evidence type="ECO:0000259" key="6">
    <source>
        <dbReference type="PROSITE" id="PS51372"/>
    </source>
</evidence>
<dbReference type="InterPro" id="IPR036662">
    <property type="entry name" value="PTS_EIIA_man-typ_sf"/>
</dbReference>
<dbReference type="PROSITE" id="PS50045">
    <property type="entry name" value="SIGMA54_INTERACT_4"/>
    <property type="match status" value="1"/>
</dbReference>
<evidence type="ECO:0000256" key="2">
    <source>
        <dbReference type="ARBA" id="ARBA00022741"/>
    </source>
</evidence>
<sequence length="899" mass="104062">MIMEEKLLKYIDQNCQNEDFEKNTLDQISEKFQIGRNQCALLLKSLINQKKLTRIEEKPYKYLTTEYLHKKGKSMVETSYSSLETALQKQELHDFEKLVGHEQSLREIVKQCKATIAYPPEGLPLLLYGATGTGKSYIAQLTYEWAKNNNIIKGRFVTVNCSEYANNPELLTANLFGHVKGAFTGADKDNAGLIALADQGVLFLDEVHELKSECQEKLFLFMDKGIYHRVGDNDKWYKSKVRLIFATTENPENVLLKTLLRRIPMTITIPSMSQRSVQEKIELIYKLFRDEEQRLQCKIKMSNKVYNTLLSSKLAGNIGELKSIIQSCCVNSLFDREGNNLLIHLSSLPSHVLTKLYENPKTLQDTEEYVSVDDLQMFYSHDKEIIQLNDEIIQTYQTYRKERDIGKLVNTGKQIVQNYFDNLIFRKKETPQIEYYKRGVQRIFDMIESRYGIKLTNNDILAIACYLEELNLDYHDFRKWSLQHEEDCEDLNQLLESEFFRAANISLEICTYLKSYLEMEVYPIVVCLFIFYVYNLQSDQRLQQKACVVLAHGFSTASSIANAANHFLGEYIFDAIDMPLHVDTATMVEKLKIYLGRLEKIKELYLLVDMGSLEEIYKGLNLEKMSIGILNNASTPMALEIGNGVRMNIPMEELLKNTISNVKASLMYHIEKNQDKLPLILCSCASGYDTARKLKSTIEDSIPEQCHIEVQIYNYNELLSQGAKASVFEQYNVLCVIGTLDPNIEEIKFIGIEDLILGNSDNKLDEYFNEYLDETDLQEFNRNILRNFSLSNIMSHLTILNPNKLLEQVADAIDQLQILLKIKLSNRACFGLYVHISCLIERLVLFRGNESYLECLDFQKEHPDFINYMKRSFKKVEDFYGVSIPVEEITYIYNYVKNN</sequence>
<dbReference type="GO" id="GO:0005524">
    <property type="term" value="F:ATP binding"/>
    <property type="evidence" value="ECO:0007669"/>
    <property type="project" value="UniProtKB-KW"/>
</dbReference>
<evidence type="ECO:0000259" key="5">
    <source>
        <dbReference type="PROSITE" id="PS51096"/>
    </source>
</evidence>
<proteinExistence type="predicted"/>
<dbReference type="InterPro" id="IPR003593">
    <property type="entry name" value="AAA+_ATPase"/>
</dbReference>
<dbReference type="SUPFAM" id="SSF52540">
    <property type="entry name" value="P-loop containing nucleoside triphosphate hydrolases"/>
    <property type="match status" value="1"/>
</dbReference>
<dbReference type="HOGENOM" id="CLU_014204_1_0_9"/>
<dbReference type="GO" id="GO:0016740">
    <property type="term" value="F:transferase activity"/>
    <property type="evidence" value="ECO:0007669"/>
    <property type="project" value="UniProtKB-KW"/>
</dbReference>
<dbReference type="GO" id="GO:0016020">
    <property type="term" value="C:membrane"/>
    <property type="evidence" value="ECO:0007669"/>
    <property type="project" value="InterPro"/>
</dbReference>
<dbReference type="SUPFAM" id="SSF53062">
    <property type="entry name" value="PTS system fructose IIA component-like"/>
    <property type="match status" value="1"/>
</dbReference>
<dbReference type="InterPro" id="IPR027417">
    <property type="entry name" value="P-loop_NTPase"/>
</dbReference>
<reference evidence="7 8" key="1">
    <citation type="submission" date="2013-06" db="EMBL/GenBank/DDBJ databases">
        <authorList>
            <person name="Weinstock G."/>
            <person name="Sodergren E."/>
            <person name="Lobos E.A."/>
            <person name="Fulton L."/>
            <person name="Fulton R."/>
            <person name="Courtney L."/>
            <person name="Fronick C."/>
            <person name="O'Laughlin M."/>
            <person name="Godfrey J."/>
            <person name="Wilson R.M."/>
            <person name="Miner T."/>
            <person name="Farmer C."/>
            <person name="Delehaunty K."/>
            <person name="Cordes M."/>
            <person name="Minx P."/>
            <person name="Tomlinson C."/>
            <person name="Chen J."/>
            <person name="Wollam A."/>
            <person name="Pepin K.H."/>
            <person name="Bhonagiri V."/>
            <person name="Zhang X."/>
            <person name="Warren W."/>
            <person name="Mitreva M."/>
            <person name="Mardis E.R."/>
            <person name="Wilson R.K."/>
        </authorList>
    </citation>
    <scope>NUCLEOTIDE SEQUENCE [LARGE SCALE GENOMIC DNA]</scope>
    <source>
        <strain evidence="7 8">ATCC 27803</strain>
    </source>
</reference>
<dbReference type="EMBL" id="AWVI01000007">
    <property type="protein sequence ID" value="ERK47326.1"/>
    <property type="molecule type" value="Genomic_DNA"/>
</dbReference>
<dbReference type="Gene3D" id="3.40.50.300">
    <property type="entry name" value="P-loop containing nucleotide triphosphate hydrolases"/>
    <property type="match status" value="1"/>
</dbReference>
<dbReference type="PANTHER" id="PTHR32071">
    <property type="entry name" value="TRANSCRIPTIONAL REGULATORY PROTEIN"/>
    <property type="match status" value="1"/>
</dbReference>
<name>U2PT78_9FIRM</name>
<feature type="domain" description="Sigma-54 factor interaction" evidence="4">
    <location>
        <begin position="98"/>
        <end position="330"/>
    </location>
</feature>
<gene>
    <name evidence="7" type="ORF">HMPREF0367_00130</name>
</gene>
<keyword evidence="3" id="KW-0067">ATP-binding</keyword>